<dbReference type="PROSITE" id="PS51257">
    <property type="entry name" value="PROKAR_LIPOPROTEIN"/>
    <property type="match status" value="1"/>
</dbReference>
<dbReference type="Pfam" id="PF00881">
    <property type="entry name" value="Nitroreductase"/>
    <property type="match status" value="1"/>
</dbReference>
<dbReference type="STRING" id="617002.SAMN05660653_01774"/>
<dbReference type="InterPro" id="IPR052544">
    <property type="entry name" value="Bacteriocin_Proc_Enz"/>
</dbReference>
<dbReference type="InterPro" id="IPR029479">
    <property type="entry name" value="Nitroreductase"/>
</dbReference>
<sequence>MRRLLITLLFSFVVLTISCDAAHDGEIDMSNSNLALPPPILSGETALEQALNKRRSVRQFSNQPLNLQEIGQLLWATQGISDHDRGFRTAPSAGATYPLEVLIVVADAKELAPGLYRYHPQGHELRIMKKGDLRSTFFRAALNQSPIESAPATIVITAVHERTETRYGGRAERYVAMEAGHAAQNLSLQAVALGLGTVVIGAFDDARIAELLALHSGESPLYLIPMGRP</sequence>
<dbReference type="PANTHER" id="PTHR43745:SF2">
    <property type="entry name" value="NITROREDUCTASE MJ1384-RELATED"/>
    <property type="match status" value="1"/>
</dbReference>
<dbReference type="NCBIfam" id="TIGR03605">
    <property type="entry name" value="antibiot_sagB"/>
    <property type="match status" value="1"/>
</dbReference>
<evidence type="ECO:0000313" key="4">
    <source>
        <dbReference type="Proteomes" id="UP000198771"/>
    </source>
</evidence>
<dbReference type="Gene3D" id="3.40.109.10">
    <property type="entry name" value="NADH Oxidase"/>
    <property type="match status" value="1"/>
</dbReference>
<feature type="domain" description="Nitroreductase" evidence="2">
    <location>
        <begin position="52"/>
        <end position="228"/>
    </location>
</feature>
<dbReference type="InterPro" id="IPR020051">
    <property type="entry name" value="SagB-type_dehydrogenase"/>
</dbReference>
<dbReference type="CDD" id="cd02142">
    <property type="entry name" value="McbC_SagB-like_oxidoreductase"/>
    <property type="match status" value="1"/>
</dbReference>
<dbReference type="EMBL" id="FMXO01000009">
    <property type="protein sequence ID" value="SDB37145.1"/>
    <property type="molecule type" value="Genomic_DNA"/>
</dbReference>
<dbReference type="SUPFAM" id="SSF55469">
    <property type="entry name" value="FMN-dependent nitroreductase-like"/>
    <property type="match status" value="1"/>
</dbReference>
<dbReference type="Proteomes" id="UP000198771">
    <property type="component" value="Unassembled WGS sequence"/>
</dbReference>
<dbReference type="OrthoDB" id="9801593at2"/>
<feature type="signal peptide" evidence="1">
    <location>
        <begin position="1"/>
        <end position="22"/>
    </location>
</feature>
<dbReference type="PANTHER" id="PTHR43745">
    <property type="entry name" value="NITROREDUCTASE MJ1384-RELATED"/>
    <property type="match status" value="1"/>
</dbReference>
<accession>A0A1G6CWU5</accession>
<dbReference type="AlphaFoldDB" id="A0A1G6CWU5"/>
<dbReference type="GO" id="GO:0016491">
    <property type="term" value="F:oxidoreductase activity"/>
    <property type="evidence" value="ECO:0007669"/>
    <property type="project" value="InterPro"/>
</dbReference>
<gene>
    <name evidence="3" type="ORF">SAMN05660653_01774</name>
</gene>
<protein>
    <submittedName>
        <fullName evidence="3">SagB-type dehydrogenase domain-containing protein</fullName>
    </submittedName>
</protein>
<name>A0A1G6CWU5_9BACT</name>
<reference evidence="3 4" key="1">
    <citation type="submission" date="2016-10" db="EMBL/GenBank/DDBJ databases">
        <authorList>
            <person name="de Groot N.N."/>
        </authorList>
    </citation>
    <scope>NUCLEOTIDE SEQUENCE [LARGE SCALE GENOMIC DNA]</scope>
    <source>
        <strain evidence="3 4">ASO4-2</strain>
    </source>
</reference>
<dbReference type="InterPro" id="IPR000415">
    <property type="entry name" value="Nitroreductase-like"/>
</dbReference>
<evidence type="ECO:0000259" key="2">
    <source>
        <dbReference type="Pfam" id="PF00881"/>
    </source>
</evidence>
<evidence type="ECO:0000256" key="1">
    <source>
        <dbReference type="SAM" id="SignalP"/>
    </source>
</evidence>
<proteinExistence type="predicted"/>
<evidence type="ECO:0000313" key="3">
    <source>
        <dbReference type="EMBL" id="SDB37145.1"/>
    </source>
</evidence>
<keyword evidence="1" id="KW-0732">Signal</keyword>
<feature type="chain" id="PRO_5011471814" evidence="1">
    <location>
        <begin position="23"/>
        <end position="229"/>
    </location>
</feature>
<keyword evidence="4" id="KW-1185">Reference proteome</keyword>
<organism evidence="3 4">
    <name type="scientific">Desulfonatronum thiosulfatophilum</name>
    <dbReference type="NCBI Taxonomy" id="617002"/>
    <lineage>
        <taxon>Bacteria</taxon>
        <taxon>Pseudomonadati</taxon>
        <taxon>Thermodesulfobacteriota</taxon>
        <taxon>Desulfovibrionia</taxon>
        <taxon>Desulfovibrionales</taxon>
        <taxon>Desulfonatronaceae</taxon>
        <taxon>Desulfonatronum</taxon>
    </lineage>
</organism>